<dbReference type="OrthoDB" id="2083311at2"/>
<dbReference type="EMBL" id="CGIH01000027">
    <property type="protein sequence ID" value="CFX69468.1"/>
    <property type="molecule type" value="Genomic_DNA"/>
</dbReference>
<keyword evidence="2" id="KW-1185">Reference proteome</keyword>
<protein>
    <submittedName>
        <fullName evidence="1">Uncharacterized</fullName>
    </submittedName>
</protein>
<reference evidence="1 2" key="1">
    <citation type="submission" date="2015-03" db="EMBL/GenBank/DDBJ databases">
        <authorList>
            <person name="Murphy D."/>
        </authorList>
    </citation>
    <scope>NUCLEOTIDE SEQUENCE [LARGE SCALE GENOMIC DNA]</scope>
    <source>
        <strain evidence="1 2">OL-4</strain>
    </source>
</reference>
<evidence type="ECO:0000313" key="1">
    <source>
        <dbReference type="EMBL" id="CFX69468.1"/>
    </source>
</evidence>
<proteinExistence type="predicted"/>
<dbReference type="STRING" id="690567.1662"/>
<name>A0A0E4C8V4_9FIRM</name>
<organism evidence="1 2">
    <name type="scientific">Syntrophomonas zehnderi OL-4</name>
    <dbReference type="NCBI Taxonomy" id="690567"/>
    <lineage>
        <taxon>Bacteria</taxon>
        <taxon>Bacillati</taxon>
        <taxon>Bacillota</taxon>
        <taxon>Clostridia</taxon>
        <taxon>Eubacteriales</taxon>
        <taxon>Syntrophomonadaceae</taxon>
        <taxon>Syntrophomonas</taxon>
    </lineage>
</organism>
<dbReference type="RefSeq" id="WP_046497516.1">
    <property type="nucleotide sequence ID" value="NZ_CGIH01000027.1"/>
</dbReference>
<accession>A0A0E4C8V4</accession>
<gene>
    <name evidence="1" type="ORF">1662</name>
</gene>
<sequence>MFGEITANEIELLNAYYLLAPNAQKEIKDYLRYQLCKQYKKEVMLAVFNNQLLHSLLHSLLHMVERDEFDINQVQKRVLQIKELYFGIFEHIHCKYSEHIEELDSNEIVKEFGRISFDSIDRACRSGNHITIRLEIVEFYEGYNKLARKKDARKIVAV</sequence>
<evidence type="ECO:0000313" key="2">
    <source>
        <dbReference type="Proteomes" id="UP000045545"/>
    </source>
</evidence>
<dbReference type="AlphaFoldDB" id="A0A0E4C8V4"/>
<dbReference type="Proteomes" id="UP000045545">
    <property type="component" value="Unassembled WGS sequence"/>
</dbReference>